<dbReference type="RefSeq" id="YP_010059002.1">
    <property type="nucleotide sequence ID" value="NC_054723.1"/>
</dbReference>
<keyword evidence="1" id="KW-0812">Transmembrane</keyword>
<evidence type="ECO:0000313" key="3">
    <source>
        <dbReference type="Proteomes" id="UP000318375"/>
    </source>
</evidence>
<reference evidence="2 3" key="1">
    <citation type="submission" date="2019-05" db="EMBL/GenBank/DDBJ databases">
        <authorList>
            <person name="Pope W.H."/>
            <person name="Garlena R.A."/>
            <person name="Russell D.A."/>
            <person name="Jacobs-Sera D."/>
            <person name="Hatfull G.F."/>
        </authorList>
    </citation>
    <scope>NUCLEOTIDE SEQUENCE [LARGE SCALE GENOMIC DNA]</scope>
</reference>
<dbReference type="Proteomes" id="UP000318375">
    <property type="component" value="Segment"/>
</dbReference>
<evidence type="ECO:0000313" key="2">
    <source>
        <dbReference type="EMBL" id="QDF18700.1"/>
    </source>
</evidence>
<keyword evidence="3" id="KW-1185">Reference proteome</keyword>
<accession>A0A4Y6EIZ1</accession>
<keyword evidence="1" id="KW-1133">Transmembrane helix</keyword>
<dbReference type="KEGG" id="vg:64766233"/>
<gene>
    <name evidence="2" type="primary">214</name>
    <name evidence="2" type="ORF">SEA_PUPPER_214</name>
</gene>
<proteinExistence type="predicted"/>
<sequence>MKARWEKIEPVLWTASQLFIWTGIPVVMLILLWQAS</sequence>
<organism evidence="2 3">
    <name type="scientific">Gordonia phage Pupper</name>
    <dbReference type="NCBI Taxonomy" id="2571249"/>
    <lineage>
        <taxon>Viruses</taxon>
        <taxon>Duplodnaviria</taxon>
        <taxon>Heunggongvirae</taxon>
        <taxon>Uroviricota</taxon>
        <taxon>Caudoviricetes</taxon>
        <taxon>Puppervirus</taxon>
        <taxon>Puppervirus Pupper</taxon>
    </lineage>
</organism>
<keyword evidence="1" id="KW-0472">Membrane</keyword>
<dbReference type="GeneID" id="64766233"/>
<feature type="transmembrane region" description="Helical" evidence="1">
    <location>
        <begin position="12"/>
        <end position="33"/>
    </location>
</feature>
<name>A0A4Y6EIZ1_9CAUD</name>
<protein>
    <submittedName>
        <fullName evidence="2">Uncharacterized protein</fullName>
    </submittedName>
</protein>
<dbReference type="EMBL" id="MK977695">
    <property type="protein sequence ID" value="QDF18700.1"/>
    <property type="molecule type" value="Genomic_DNA"/>
</dbReference>
<evidence type="ECO:0000256" key="1">
    <source>
        <dbReference type="SAM" id="Phobius"/>
    </source>
</evidence>